<dbReference type="AlphaFoldDB" id="A0A1F4W440"/>
<evidence type="ECO:0000313" key="2">
    <source>
        <dbReference type="Proteomes" id="UP000177955"/>
    </source>
</evidence>
<evidence type="ECO:0000313" key="1">
    <source>
        <dbReference type="EMBL" id="OGC63793.1"/>
    </source>
</evidence>
<proteinExistence type="predicted"/>
<reference evidence="1 2" key="1">
    <citation type="journal article" date="2016" name="Nat. Commun.">
        <title>Thousands of microbial genomes shed light on interconnected biogeochemical processes in an aquifer system.</title>
        <authorList>
            <person name="Anantharaman K."/>
            <person name="Brown C.T."/>
            <person name="Hug L.A."/>
            <person name="Sharon I."/>
            <person name="Castelle C.J."/>
            <person name="Probst A.J."/>
            <person name="Thomas B.C."/>
            <person name="Singh A."/>
            <person name="Wilkins M.J."/>
            <person name="Karaoz U."/>
            <person name="Brodie E.L."/>
            <person name="Williams K.H."/>
            <person name="Hubbard S.S."/>
            <person name="Banfield J.F."/>
        </authorList>
    </citation>
    <scope>NUCLEOTIDE SEQUENCE [LARGE SCALE GENOMIC DNA]</scope>
</reference>
<gene>
    <name evidence="1" type="ORF">A2399_02525</name>
</gene>
<accession>A0A1F4W440</accession>
<name>A0A1F4W440_UNCKA</name>
<dbReference type="Proteomes" id="UP000177955">
    <property type="component" value="Unassembled WGS sequence"/>
</dbReference>
<comment type="caution">
    <text evidence="1">The sequence shown here is derived from an EMBL/GenBank/DDBJ whole genome shotgun (WGS) entry which is preliminary data.</text>
</comment>
<protein>
    <submittedName>
        <fullName evidence="1">Uncharacterized protein</fullName>
    </submittedName>
</protein>
<dbReference type="EMBL" id="MEVV01000006">
    <property type="protein sequence ID" value="OGC63793.1"/>
    <property type="molecule type" value="Genomic_DNA"/>
</dbReference>
<sequence length="143" mass="16603">MTNMSNPRWIKNEFKEEILTGKRSSQLRNVLVHAFIVEGIVRKHTGRDTFSSAILTLLLKEEISKSEATLLNELSSNRNDLVHNITDEKKFPDQTSIGNKQKILMQNIRDIYMKSKFLDKNLIQKYGLSIRSYIPYKPFSEKG</sequence>
<organism evidence="1 2">
    <name type="scientific">candidate division WWE3 bacterium RIFOXYB1_FULL_42_27</name>
    <dbReference type="NCBI Taxonomy" id="1802638"/>
    <lineage>
        <taxon>Bacteria</taxon>
        <taxon>Katanobacteria</taxon>
    </lineage>
</organism>